<dbReference type="InterPro" id="IPR036852">
    <property type="entry name" value="Peptidase_S8/S53_dom_sf"/>
</dbReference>
<feature type="chain" id="PRO_5030640544" description="Peptidase S8/S53 domain-containing protein" evidence="6">
    <location>
        <begin position="20"/>
        <end position="937"/>
    </location>
</feature>
<keyword evidence="6" id="KW-0732">Signal</keyword>
<feature type="domain" description="Peptidase S8/S53" evidence="7">
    <location>
        <begin position="224"/>
        <end position="433"/>
    </location>
</feature>
<dbReference type="InterPro" id="IPR022398">
    <property type="entry name" value="Peptidase_S8_His-AS"/>
</dbReference>
<dbReference type="InterPro" id="IPR050131">
    <property type="entry name" value="Peptidase_S8_subtilisin-like"/>
</dbReference>
<evidence type="ECO:0000256" key="4">
    <source>
        <dbReference type="ARBA" id="ARBA00022825"/>
    </source>
</evidence>
<dbReference type="PROSITE" id="PS00138">
    <property type="entry name" value="SUBTILASE_SER"/>
    <property type="match status" value="1"/>
</dbReference>
<dbReference type="InterPro" id="IPR000209">
    <property type="entry name" value="Peptidase_S8/S53_dom"/>
</dbReference>
<evidence type="ECO:0000259" key="7">
    <source>
        <dbReference type="Pfam" id="PF00082"/>
    </source>
</evidence>
<accession>A0A7V2ZM77</accession>
<protein>
    <recommendedName>
        <fullName evidence="7">Peptidase S8/S53 domain-containing protein</fullName>
    </recommendedName>
</protein>
<dbReference type="EMBL" id="DSUJ01000011">
    <property type="protein sequence ID" value="HFI92541.1"/>
    <property type="molecule type" value="Genomic_DNA"/>
</dbReference>
<dbReference type="Gene3D" id="3.40.50.200">
    <property type="entry name" value="Peptidase S8/S53 domain"/>
    <property type="match status" value="1"/>
</dbReference>
<dbReference type="PANTHER" id="PTHR43806">
    <property type="entry name" value="PEPTIDASE S8"/>
    <property type="match status" value="1"/>
</dbReference>
<dbReference type="GO" id="GO:0004252">
    <property type="term" value="F:serine-type endopeptidase activity"/>
    <property type="evidence" value="ECO:0007669"/>
    <property type="project" value="UniProtKB-UniRule"/>
</dbReference>
<dbReference type="SUPFAM" id="SSF52743">
    <property type="entry name" value="Subtilisin-like"/>
    <property type="match status" value="1"/>
</dbReference>
<proteinExistence type="inferred from homology"/>
<feature type="active site" description="Charge relay system" evidence="5">
    <location>
        <position position="229"/>
    </location>
</feature>
<keyword evidence="4 5" id="KW-0720">Serine protease</keyword>
<evidence type="ECO:0000256" key="5">
    <source>
        <dbReference type="PROSITE-ProRule" id="PRU01240"/>
    </source>
</evidence>
<organism evidence="8">
    <name type="scientific">Ignavibacterium album</name>
    <dbReference type="NCBI Taxonomy" id="591197"/>
    <lineage>
        <taxon>Bacteria</taxon>
        <taxon>Pseudomonadati</taxon>
        <taxon>Ignavibacteriota</taxon>
        <taxon>Ignavibacteria</taxon>
        <taxon>Ignavibacteriales</taxon>
        <taxon>Ignavibacteriaceae</taxon>
        <taxon>Ignavibacterium</taxon>
    </lineage>
</organism>
<dbReference type="AlphaFoldDB" id="A0A7V2ZM77"/>
<reference evidence="8" key="1">
    <citation type="journal article" date="2020" name="mSystems">
        <title>Genome- and Community-Level Interaction Insights into Carbon Utilization and Element Cycling Functions of Hydrothermarchaeota in Hydrothermal Sediment.</title>
        <authorList>
            <person name="Zhou Z."/>
            <person name="Liu Y."/>
            <person name="Xu W."/>
            <person name="Pan J."/>
            <person name="Luo Z.H."/>
            <person name="Li M."/>
        </authorList>
    </citation>
    <scope>NUCLEOTIDE SEQUENCE [LARGE SCALE GENOMIC DNA]</scope>
    <source>
        <strain evidence="8">SpSt-479</strain>
    </source>
</reference>
<dbReference type="GO" id="GO:0006508">
    <property type="term" value="P:proteolysis"/>
    <property type="evidence" value="ECO:0007669"/>
    <property type="project" value="UniProtKB-KW"/>
</dbReference>
<evidence type="ECO:0000256" key="6">
    <source>
        <dbReference type="SAM" id="SignalP"/>
    </source>
</evidence>
<feature type="active site" description="Charge relay system" evidence="5">
    <location>
        <position position="54"/>
    </location>
</feature>
<feature type="signal peptide" evidence="6">
    <location>
        <begin position="1"/>
        <end position="19"/>
    </location>
</feature>
<gene>
    <name evidence="8" type="ORF">ENS31_13570</name>
</gene>
<comment type="similarity">
    <text evidence="1 5">Belongs to the peptidase S8 family.</text>
</comment>
<keyword evidence="2 5" id="KW-0645">Protease</keyword>
<dbReference type="PROSITE" id="PS00137">
    <property type="entry name" value="SUBTILASE_HIS"/>
    <property type="match status" value="1"/>
</dbReference>
<dbReference type="InterPro" id="IPR015500">
    <property type="entry name" value="Peptidase_S8_subtilisin-rel"/>
</dbReference>
<sequence length="937" mass="104976">MKRATLLFILFLLTPVLLAQESQTFLALKSTGVEDFIKLHPEYDGRGTIIFVLDTGVDLGVDGLIKTSEGKVKVIDVQDFTGEGEMNFYPAEMTSVDGNTVLENTDHNFSVKANTEKLLTSADNKYFIGAFPEKHLINSNSGSADLNGNGSTDDVYYFVVYKTNDNYWVVYLDINGNGDVTDDKPLRTYKENFDSFTIRREKGLPPFTMALNIFPDENKVVFFFDDGSHGTHCAGIAAGCNIGEVGINGVAPGANIIALKIGHNNYPGGATVNESMKKAYLYADKISRERKEPCIVSMSYGIGSEIENRSELENFLAKLLKENPYLYVSVSNGNEGPGISSAGLPASSNYVFSSGAVLAKEVARDNYGNELPNDIILHFSSRGGEVSKPDVISPGAATSTVPNFTGMDKFWGTSMACPYSAGVMALLLSAAQKEFPEVKIPSQLLFKIIRESAVYWKQYTVLDQGGGFINVLNAYELMRKFLNNGEHKKFETYSISSFAPNQPDNKANNLYIRDGSFLTGDEVFSFSIKRENSIKSDKFYRTYNLKSDSDWLKLIQKKTYIRNDQPATVNVKLDKSKLKNPGLYTAKIIATRDDASSFPEFEMLATVVIPYEFNSLNNYRMNWKDETVQQGMIKRYFIKLPAGQNAMKITLSRDKLSKKYSRCRYFLHNNDGIQVDVSSVLYSVNNDEKIENYYYDLKPGIYEIIVDGFFLASEPSTYNLEVEFISVSQIGNDYLTEEQSSIEVVNYFNEAKTYNLSGELSGVKKNYFVTVNGSGTLKIPFKIYKGERSKEFQFSLSREDFNKVTDFSFQILDSTGKAIVKNAISYRSGGEVSAELPEGKDSVEYVLELVPAFVNKEQSAKVKIEEKIYFSSPVPIEVKCVGKSSVTLYPNNLKRLDIKYVKPDLKYSEDYNGFGKINFKSVSTNKNEYELPINFKY</sequence>
<evidence type="ECO:0000256" key="2">
    <source>
        <dbReference type="ARBA" id="ARBA00022670"/>
    </source>
</evidence>
<dbReference type="PANTHER" id="PTHR43806:SF11">
    <property type="entry name" value="CEREVISIN-RELATED"/>
    <property type="match status" value="1"/>
</dbReference>
<keyword evidence="3 5" id="KW-0378">Hydrolase</keyword>
<dbReference type="Pfam" id="PF00082">
    <property type="entry name" value="Peptidase_S8"/>
    <property type="match status" value="1"/>
</dbReference>
<dbReference type="InterPro" id="IPR023828">
    <property type="entry name" value="Peptidase_S8_Ser-AS"/>
</dbReference>
<dbReference type="PRINTS" id="PR00723">
    <property type="entry name" value="SUBTILISIN"/>
</dbReference>
<evidence type="ECO:0000256" key="1">
    <source>
        <dbReference type="ARBA" id="ARBA00011073"/>
    </source>
</evidence>
<comment type="caution">
    <text evidence="8">The sequence shown here is derived from an EMBL/GenBank/DDBJ whole genome shotgun (WGS) entry which is preliminary data.</text>
</comment>
<feature type="active site" description="Charge relay system" evidence="5">
    <location>
        <position position="414"/>
    </location>
</feature>
<name>A0A7V2ZM77_9BACT</name>
<dbReference type="PROSITE" id="PS51892">
    <property type="entry name" value="SUBTILASE"/>
    <property type="match status" value="1"/>
</dbReference>
<evidence type="ECO:0000256" key="3">
    <source>
        <dbReference type="ARBA" id="ARBA00022801"/>
    </source>
</evidence>
<evidence type="ECO:0000313" key="8">
    <source>
        <dbReference type="EMBL" id="HFI92541.1"/>
    </source>
</evidence>